<accession>A0AA96F2F7</accession>
<dbReference type="Proteomes" id="UP001304515">
    <property type="component" value="Chromosome"/>
</dbReference>
<sequence>MEEDFNDFIEDNDDEKLEIELNIDDIIQVEKFKEFFESKTSEELIIFYETKQNDSLPLNMKIYRLCALKEILRERFGDKPFNYNGQTFQF</sequence>
<dbReference type="RefSeq" id="WP_313325714.1">
    <property type="nucleotide sequence ID" value="NZ_CP134878.1"/>
</dbReference>
<dbReference type="AlphaFoldDB" id="A0AA96F2F7"/>
<dbReference type="KEGG" id="fcj:RN605_00025"/>
<evidence type="ECO:0000313" key="2">
    <source>
        <dbReference type="EMBL" id="WNM21758.1"/>
    </source>
</evidence>
<dbReference type="EMBL" id="CP134878">
    <property type="protein sequence ID" value="WNM20368.1"/>
    <property type="molecule type" value="Genomic_DNA"/>
</dbReference>
<keyword evidence="3" id="KW-1185">Reference proteome</keyword>
<protein>
    <submittedName>
        <fullName evidence="2">Uncharacterized protein</fullName>
    </submittedName>
</protein>
<reference evidence="2 3" key="1">
    <citation type="submission" date="2023-09" db="EMBL/GenBank/DDBJ databases">
        <title>Flavobacterium sp. a novel bacteria isolate from Pepper rhizosphere.</title>
        <authorList>
            <person name="Peng Y."/>
            <person name="Lee J."/>
        </authorList>
    </citation>
    <scope>NUCLEOTIDE SEQUENCE [LARGE SCALE GENOMIC DNA]</scope>
    <source>
        <strain evidence="1">PMR2A8</strain>
        <strain evidence="2 3">PMTSA4</strain>
    </source>
</reference>
<gene>
    <name evidence="2" type="ORF">RN605_00025</name>
    <name evidence="1" type="ORF">RN608_06725</name>
</gene>
<evidence type="ECO:0000313" key="1">
    <source>
        <dbReference type="EMBL" id="WNM20368.1"/>
    </source>
</evidence>
<name>A0AA96F2F7_9FLAO</name>
<organism evidence="2 3">
    <name type="scientific">Flavobacterium capsici</name>
    <dbReference type="NCBI Taxonomy" id="3075618"/>
    <lineage>
        <taxon>Bacteria</taxon>
        <taxon>Pseudomonadati</taxon>
        <taxon>Bacteroidota</taxon>
        <taxon>Flavobacteriia</taxon>
        <taxon>Flavobacteriales</taxon>
        <taxon>Flavobacteriaceae</taxon>
        <taxon>Flavobacterium</taxon>
    </lineage>
</organism>
<dbReference type="EMBL" id="CP134890">
    <property type="protein sequence ID" value="WNM21758.1"/>
    <property type="molecule type" value="Genomic_DNA"/>
</dbReference>
<accession>A0AA96J4D1</accession>
<proteinExistence type="predicted"/>
<evidence type="ECO:0000313" key="3">
    <source>
        <dbReference type="Proteomes" id="UP001304515"/>
    </source>
</evidence>